<comment type="caution">
    <text evidence="2">The sequence shown here is derived from an EMBL/GenBank/DDBJ whole genome shotgun (WGS) entry which is preliminary data.</text>
</comment>
<keyword evidence="1" id="KW-0472">Membrane</keyword>
<feature type="non-terminal residue" evidence="2">
    <location>
        <position position="413"/>
    </location>
</feature>
<feature type="transmembrane region" description="Helical" evidence="1">
    <location>
        <begin position="360"/>
        <end position="378"/>
    </location>
</feature>
<evidence type="ECO:0000313" key="2">
    <source>
        <dbReference type="EMBL" id="GFS25723.1"/>
    </source>
</evidence>
<dbReference type="AlphaFoldDB" id="A0AAV4JUQ7"/>
<accession>A0AAV4JUQ7</accession>
<evidence type="ECO:0000313" key="3">
    <source>
        <dbReference type="Proteomes" id="UP000762676"/>
    </source>
</evidence>
<organism evidence="2 3">
    <name type="scientific">Elysia marginata</name>
    <dbReference type="NCBI Taxonomy" id="1093978"/>
    <lineage>
        <taxon>Eukaryota</taxon>
        <taxon>Metazoa</taxon>
        <taxon>Spiralia</taxon>
        <taxon>Lophotrochozoa</taxon>
        <taxon>Mollusca</taxon>
        <taxon>Gastropoda</taxon>
        <taxon>Heterobranchia</taxon>
        <taxon>Euthyneura</taxon>
        <taxon>Panpulmonata</taxon>
        <taxon>Sacoglossa</taxon>
        <taxon>Placobranchoidea</taxon>
        <taxon>Plakobranchidae</taxon>
        <taxon>Elysia</taxon>
    </lineage>
</organism>
<feature type="transmembrane region" description="Helical" evidence="1">
    <location>
        <begin position="51"/>
        <end position="76"/>
    </location>
</feature>
<reference evidence="2 3" key="1">
    <citation type="journal article" date="2021" name="Elife">
        <title>Chloroplast acquisition without the gene transfer in kleptoplastic sea slugs, Plakobranchus ocellatus.</title>
        <authorList>
            <person name="Maeda T."/>
            <person name="Takahashi S."/>
            <person name="Yoshida T."/>
            <person name="Shimamura S."/>
            <person name="Takaki Y."/>
            <person name="Nagai Y."/>
            <person name="Toyoda A."/>
            <person name="Suzuki Y."/>
            <person name="Arimoto A."/>
            <person name="Ishii H."/>
            <person name="Satoh N."/>
            <person name="Nishiyama T."/>
            <person name="Hasebe M."/>
            <person name="Maruyama T."/>
            <person name="Minagawa J."/>
            <person name="Obokata J."/>
            <person name="Shigenobu S."/>
        </authorList>
    </citation>
    <scope>NUCLEOTIDE SEQUENCE [LARGE SCALE GENOMIC DNA]</scope>
</reference>
<evidence type="ECO:0008006" key="4">
    <source>
        <dbReference type="Google" id="ProtNLM"/>
    </source>
</evidence>
<feature type="transmembrane region" description="Helical" evidence="1">
    <location>
        <begin position="335"/>
        <end position="353"/>
    </location>
</feature>
<dbReference type="Proteomes" id="UP000762676">
    <property type="component" value="Unassembled WGS sequence"/>
</dbReference>
<evidence type="ECO:0000256" key="1">
    <source>
        <dbReference type="SAM" id="Phobius"/>
    </source>
</evidence>
<keyword evidence="1" id="KW-0812">Transmembrane</keyword>
<name>A0AAV4JUQ7_9GAST</name>
<dbReference type="EMBL" id="BMAT01014052">
    <property type="protein sequence ID" value="GFS25723.1"/>
    <property type="molecule type" value="Genomic_DNA"/>
</dbReference>
<keyword evidence="3" id="KW-1185">Reference proteome</keyword>
<keyword evidence="1" id="KW-1133">Transmembrane helix</keyword>
<protein>
    <recommendedName>
        <fullName evidence="4">SSD domain-containing protein</fullName>
    </recommendedName>
</protein>
<feature type="transmembrane region" description="Helical" evidence="1">
    <location>
        <begin position="295"/>
        <end position="315"/>
    </location>
</feature>
<gene>
    <name evidence="2" type="ORF">ElyMa_007034100</name>
</gene>
<feature type="transmembrane region" description="Helical" evidence="1">
    <location>
        <begin position="256"/>
        <end position="275"/>
    </location>
</feature>
<proteinExistence type="predicted"/>
<sequence length="413" mass="46580">MSRSESDFDSIDSSATTVVEVYEFKLPTCSSGLNILHVLVEKSYLKLRRQWPWVLGIYLGIVSLFLIFCATLRIIYPFKFPNGTNKNVDLEIGGDWVLTGSHTDGVIFIGYAPKFPLIEALMEEVERILFRNGLPVGIREFQTVPFKSEYSMDHFIRSNPGVLQYAFAFSIPDTSYPKLSPVLDIISYIHNKDSCYIENYPPCPGEVYIAKVIMEAFVNAHSEKENNVTLSYRAVEEDARRRDPIFQPNVVDVVNTVYSCMLAVVTWTVVFVLAAERERVELTLRRMGISLGLNYAANMVILIPTVIFLVISNGISMSTPYFGNVPIIYWSDPYFMIIVGSLYATSLVSYCVLGSVLFQKAANCVMVTCLIFVVSFYADSYWDPPPIVQTIKKILITAGTQRGVFAVMTMERT</sequence>